<dbReference type="Proteomes" id="UP001327560">
    <property type="component" value="Chromosome 6"/>
</dbReference>
<feature type="compositionally biased region" description="Acidic residues" evidence="1">
    <location>
        <begin position="452"/>
        <end position="472"/>
    </location>
</feature>
<feature type="compositionally biased region" description="Low complexity" evidence="1">
    <location>
        <begin position="19"/>
        <end position="31"/>
    </location>
</feature>
<gene>
    <name evidence="2" type="ORF">Cni_G18431</name>
</gene>
<organism evidence="2 3">
    <name type="scientific">Canna indica</name>
    <name type="common">Indian-shot</name>
    <dbReference type="NCBI Taxonomy" id="4628"/>
    <lineage>
        <taxon>Eukaryota</taxon>
        <taxon>Viridiplantae</taxon>
        <taxon>Streptophyta</taxon>
        <taxon>Embryophyta</taxon>
        <taxon>Tracheophyta</taxon>
        <taxon>Spermatophyta</taxon>
        <taxon>Magnoliopsida</taxon>
        <taxon>Liliopsida</taxon>
        <taxon>Zingiberales</taxon>
        <taxon>Cannaceae</taxon>
        <taxon>Canna</taxon>
    </lineage>
</organism>
<dbReference type="EMBL" id="CP136895">
    <property type="protein sequence ID" value="WOL09678.1"/>
    <property type="molecule type" value="Genomic_DNA"/>
</dbReference>
<feature type="region of interest" description="Disordered" evidence="1">
    <location>
        <begin position="19"/>
        <end position="39"/>
    </location>
</feature>
<feature type="region of interest" description="Disordered" evidence="1">
    <location>
        <begin position="325"/>
        <end position="401"/>
    </location>
</feature>
<dbReference type="PANTHER" id="PTHR37745:SF1">
    <property type="entry name" value="EXPRESSED PROTEIN"/>
    <property type="match status" value="1"/>
</dbReference>
<evidence type="ECO:0000313" key="3">
    <source>
        <dbReference type="Proteomes" id="UP001327560"/>
    </source>
</evidence>
<keyword evidence="3" id="KW-1185">Reference proteome</keyword>
<accession>A0AAQ3KIV0</accession>
<evidence type="ECO:0000313" key="2">
    <source>
        <dbReference type="EMBL" id="WOL09678.1"/>
    </source>
</evidence>
<feature type="compositionally biased region" description="Low complexity" evidence="1">
    <location>
        <begin position="357"/>
        <end position="371"/>
    </location>
</feature>
<dbReference type="PANTHER" id="PTHR37745">
    <property type="entry name" value="EXPRESSED PROTEIN"/>
    <property type="match status" value="1"/>
</dbReference>
<feature type="region of interest" description="Disordered" evidence="1">
    <location>
        <begin position="420"/>
        <end position="506"/>
    </location>
</feature>
<feature type="compositionally biased region" description="Basic and acidic residues" evidence="1">
    <location>
        <begin position="345"/>
        <end position="354"/>
    </location>
</feature>
<protein>
    <submittedName>
        <fullName evidence="2">Uncharacterized protein</fullName>
    </submittedName>
</protein>
<name>A0AAQ3KIV0_9LILI</name>
<sequence>MRTQSISLGGSVYKKSSKSTWTVSSQRSSSRTIRRGAKGLHVSEDLPPRVVMFPAEDKVVAPEVAVVKDAPPMEQHSVAIPRDSHCFLFNIWADLPEGADPGEHAQASCLRLAGQVNVLRGDRESALKVSEAQAREIELLKLELAEMKKVLGAKVCEVELPNVAVLESTARAREVEDRSRVELERLYRDLAAAIAEGSRLRTEIEVALAEVERSKMMVQGLEEKMLLLGCRFWDVACRFWDAALIMFSDGFDKAMEQQVRYDPPLSNQVTGCPCYKVIKQQENSIDVVRRIPWMRLNHAIVWWFFAVKKEYILSSEKGTPQVIHTREGEGRKTPKQFPGTNQQQLKKDWGEELMPKTSSSPSPTITPMNPTIKPQPIHSQSHQTLAPNHPPPPPAPISAVGDVGDAVDLLHSFHHDHHHQPLLMDDEDDDPNPHPSGTLAHSQSPFSSLLRDDDDEDEEPEDEDEIEPEEALIEERKAPSSAATPPPLDEASATVPQSAPRIDPAPHVSSQFYTFNPESHRLMISCILDGRLATPEEIRAATPWSVLKSWRTVWKDRNEDTAYLTAWKRLQDKLQVHMDGHLPALFFKSNPVQRVSHVDQWQDIVTAAHADPDLLRHLGLKETIDRIKQSWTVGAKFYGIPESFIRVCVSSCPACSSASSLTSPGGSTLSRSKRRRFEYTESFEVPAKDVQRRLQQLAAKYKVVLCIRQKYIRYKPFMAEVKDYACHRAGEPSSAAASAKKARVLKREPYQSKRCGCGFRIRAIVPITDYNEKEKTFVYQEEGNAIFKLYAIHTGHEPGPLDGNARIIHRAVGNKGAFEFDQEIYGVREDVDSEPFCSLMSKDDIRGDSRHIVLQQVKDLKVEAGMLEARIAKMDPDIMNSLSQELSDILHRLRGLGGGLQHSEEALGIGDDEIVQWGNEGNHHLHRHDRIFSKDSEMIEEEHTDFGSDLGAIVPWDRMAADCQDRKMLMKDSLKPDKWMLKEHCSDFDEKSILNCSEDEESKLIKPLTDSSLVGMQVDGFYADSTKWYDSPGGLDPSTDSLDGGFRHGGIV</sequence>
<evidence type="ECO:0000256" key="1">
    <source>
        <dbReference type="SAM" id="MobiDB-lite"/>
    </source>
</evidence>
<reference evidence="2 3" key="1">
    <citation type="submission" date="2023-10" db="EMBL/GenBank/DDBJ databases">
        <title>Chromosome-scale genome assembly provides insights into flower coloration mechanisms of Canna indica.</title>
        <authorList>
            <person name="Li C."/>
        </authorList>
    </citation>
    <scope>NUCLEOTIDE SEQUENCE [LARGE SCALE GENOMIC DNA]</scope>
    <source>
        <tissue evidence="2">Flower</tissue>
    </source>
</reference>
<dbReference type="AlphaFoldDB" id="A0AAQ3KIV0"/>
<proteinExistence type="predicted"/>